<accession>A0ABV3J606</accession>
<name>A0ABV3J606_9ACTN</name>
<protein>
    <submittedName>
        <fullName evidence="1">Uncharacterized protein</fullName>
    </submittedName>
</protein>
<dbReference type="Proteomes" id="UP001552479">
    <property type="component" value="Unassembled WGS sequence"/>
</dbReference>
<organism evidence="1 2">
    <name type="scientific">Streptomyces roseoverticillatus</name>
    <dbReference type="NCBI Taxonomy" id="66429"/>
    <lineage>
        <taxon>Bacteria</taxon>
        <taxon>Bacillati</taxon>
        <taxon>Actinomycetota</taxon>
        <taxon>Actinomycetes</taxon>
        <taxon>Kitasatosporales</taxon>
        <taxon>Streptomycetaceae</taxon>
        <taxon>Streptomyces</taxon>
    </lineage>
</organism>
<dbReference type="EMBL" id="JBFASG010000081">
    <property type="protein sequence ID" value="MEV4928123.1"/>
    <property type="molecule type" value="Genomic_DNA"/>
</dbReference>
<proteinExistence type="predicted"/>
<sequence>MGLLDVSGRLGDTLKLHDYYVTLEGAKLVQHSHPKYLFLVLDLKAEERRVVTRKLGYPKLDYSSQAILLRDWSGHYFDPDALYYHQTDVEEGDFIFEVGKRQRRAVFEISEAQDTDFFGTFGRCATWKINLTELA</sequence>
<reference evidence="1 2" key="1">
    <citation type="submission" date="2024-06" db="EMBL/GenBank/DDBJ databases">
        <title>The Natural Products Discovery Center: Release of the First 8490 Sequenced Strains for Exploring Actinobacteria Biosynthetic Diversity.</title>
        <authorList>
            <person name="Kalkreuter E."/>
            <person name="Kautsar S.A."/>
            <person name="Yang D."/>
            <person name="Bader C.D."/>
            <person name="Teijaro C.N."/>
            <person name="Fluegel L."/>
            <person name="Davis C.M."/>
            <person name="Simpson J.R."/>
            <person name="Lauterbach L."/>
            <person name="Steele A.D."/>
            <person name="Gui C."/>
            <person name="Meng S."/>
            <person name="Li G."/>
            <person name="Viehrig K."/>
            <person name="Ye F."/>
            <person name="Su P."/>
            <person name="Kiefer A.F."/>
            <person name="Nichols A."/>
            <person name="Cepeda A.J."/>
            <person name="Yan W."/>
            <person name="Fan B."/>
            <person name="Jiang Y."/>
            <person name="Adhikari A."/>
            <person name="Zheng C.-J."/>
            <person name="Schuster L."/>
            <person name="Cowan T.M."/>
            <person name="Smanski M.J."/>
            <person name="Chevrette M.G."/>
            <person name="De Carvalho L.P.S."/>
            <person name="Shen B."/>
        </authorList>
    </citation>
    <scope>NUCLEOTIDE SEQUENCE [LARGE SCALE GENOMIC DNA]</scope>
    <source>
        <strain evidence="1 2">NPDC053791</strain>
    </source>
</reference>
<comment type="caution">
    <text evidence="1">The sequence shown here is derived from an EMBL/GenBank/DDBJ whole genome shotgun (WGS) entry which is preliminary data.</text>
</comment>
<gene>
    <name evidence="1" type="ORF">AB0L03_35845</name>
</gene>
<dbReference type="RefSeq" id="WP_366091099.1">
    <property type="nucleotide sequence ID" value="NZ_JBFASG010000081.1"/>
</dbReference>
<evidence type="ECO:0000313" key="2">
    <source>
        <dbReference type="Proteomes" id="UP001552479"/>
    </source>
</evidence>
<evidence type="ECO:0000313" key="1">
    <source>
        <dbReference type="EMBL" id="MEV4928123.1"/>
    </source>
</evidence>
<keyword evidence="2" id="KW-1185">Reference proteome</keyword>